<dbReference type="Pfam" id="PF00990">
    <property type="entry name" value="GGDEF"/>
    <property type="match status" value="1"/>
</dbReference>
<reference evidence="4 5" key="1">
    <citation type="submission" date="2018-05" db="EMBL/GenBank/DDBJ databases">
        <title>Genomic Encyclopedia of Type Strains, Phase IV (KMG-IV): sequencing the most valuable type-strain genomes for metagenomic binning, comparative biology and taxonomic classification.</title>
        <authorList>
            <person name="Goeker M."/>
        </authorList>
    </citation>
    <scope>NUCLEOTIDE SEQUENCE [LARGE SCALE GENOMIC DNA]</scope>
    <source>
        <strain evidence="4 5">DSM 18773</strain>
    </source>
</reference>
<evidence type="ECO:0000313" key="4">
    <source>
        <dbReference type="EMBL" id="PWK13748.1"/>
    </source>
</evidence>
<dbReference type="SMART" id="SM00267">
    <property type="entry name" value="GGDEF"/>
    <property type="match status" value="1"/>
</dbReference>
<dbReference type="CDD" id="cd00077">
    <property type="entry name" value="HDc"/>
    <property type="match status" value="1"/>
</dbReference>
<sequence length="427" mass="48158">MKIWLTYLRRPELLLFVVLLSIGVTEYLIHGHTTGALLQEALLGATALYSLICVLRQRPQSRSLSVDLMTGLHTHRKITELLQEALQRSDEVKQPVTVLYLDVDDFRPINNHYGYATGDLVLQYLVEQMRLDVRPSDQIGRYGGDEFVIVLPDTSAEQAGAIAQGIQKRLREQRFFAGQYEEALPVTMSIGIAEYPHDARTAQDLLEAAAESKEHAKHEGLAKLQRRSHLEEIQSYVTTGSDLLELYILSLKDKDTYTVQHSEDVADYVRLLAEALQLPESTQRELQVAGLFHDIGKVLIPDPILKKPGRLTDQEYVSMKNHVTISHEILADHYTSETMEQGVLYHHERFDGRGYPLGLSGDAIPLAGRILAIADSFSAMTLDRSYRKSKTIEEALTEIRRCAGAQFDPLLAELFCDTIEQYGKKRA</sequence>
<dbReference type="AlphaFoldDB" id="A0A316D9A4"/>
<evidence type="ECO:0000259" key="3">
    <source>
        <dbReference type="PROSITE" id="PS51832"/>
    </source>
</evidence>
<name>A0A316D9A4_9BACL</name>
<dbReference type="PROSITE" id="PS50887">
    <property type="entry name" value="GGDEF"/>
    <property type="match status" value="1"/>
</dbReference>
<dbReference type="PANTHER" id="PTHR43155">
    <property type="entry name" value="CYCLIC DI-GMP PHOSPHODIESTERASE PA4108-RELATED"/>
    <property type="match status" value="1"/>
</dbReference>
<dbReference type="InterPro" id="IPR037522">
    <property type="entry name" value="HD_GYP_dom"/>
</dbReference>
<dbReference type="SUPFAM" id="SSF109604">
    <property type="entry name" value="HD-domain/PDEase-like"/>
    <property type="match status" value="1"/>
</dbReference>
<feature type="domain" description="HD-GYP" evidence="3">
    <location>
        <begin position="236"/>
        <end position="427"/>
    </location>
</feature>
<keyword evidence="4" id="KW-0808">Transferase</keyword>
<dbReference type="GO" id="GO:0016740">
    <property type="term" value="F:transferase activity"/>
    <property type="evidence" value="ECO:0007669"/>
    <property type="project" value="UniProtKB-KW"/>
</dbReference>
<dbReference type="PROSITE" id="PS51832">
    <property type="entry name" value="HD_GYP"/>
    <property type="match status" value="1"/>
</dbReference>
<dbReference type="Proteomes" id="UP000245634">
    <property type="component" value="Unassembled WGS sequence"/>
</dbReference>
<organism evidence="4 5">
    <name type="scientific">Tumebacillus permanentifrigoris</name>
    <dbReference type="NCBI Taxonomy" id="378543"/>
    <lineage>
        <taxon>Bacteria</taxon>
        <taxon>Bacillati</taxon>
        <taxon>Bacillota</taxon>
        <taxon>Bacilli</taxon>
        <taxon>Bacillales</taxon>
        <taxon>Alicyclobacillaceae</taxon>
        <taxon>Tumebacillus</taxon>
    </lineage>
</organism>
<dbReference type="CDD" id="cd01949">
    <property type="entry name" value="GGDEF"/>
    <property type="match status" value="1"/>
</dbReference>
<dbReference type="NCBIfam" id="TIGR00254">
    <property type="entry name" value="GGDEF"/>
    <property type="match status" value="1"/>
</dbReference>
<dbReference type="Gene3D" id="1.10.3210.10">
    <property type="entry name" value="Hypothetical protein af1432"/>
    <property type="match status" value="1"/>
</dbReference>
<accession>A0A316D9A4</accession>
<dbReference type="InterPro" id="IPR000160">
    <property type="entry name" value="GGDEF_dom"/>
</dbReference>
<feature type="transmembrane region" description="Helical" evidence="1">
    <location>
        <begin position="12"/>
        <end position="30"/>
    </location>
</feature>
<dbReference type="Pfam" id="PF13487">
    <property type="entry name" value="HD_5"/>
    <property type="match status" value="1"/>
</dbReference>
<gene>
    <name evidence="4" type="ORF">C7459_10626</name>
</gene>
<dbReference type="Gene3D" id="3.30.70.270">
    <property type="match status" value="1"/>
</dbReference>
<dbReference type="InterPro" id="IPR006675">
    <property type="entry name" value="HDIG_dom"/>
</dbReference>
<dbReference type="NCBIfam" id="TIGR00277">
    <property type="entry name" value="HDIG"/>
    <property type="match status" value="1"/>
</dbReference>
<evidence type="ECO:0000259" key="2">
    <source>
        <dbReference type="PROSITE" id="PS50887"/>
    </source>
</evidence>
<keyword evidence="1" id="KW-0472">Membrane</keyword>
<evidence type="ECO:0000313" key="5">
    <source>
        <dbReference type="Proteomes" id="UP000245634"/>
    </source>
</evidence>
<dbReference type="InterPro" id="IPR029787">
    <property type="entry name" value="Nucleotide_cyclase"/>
</dbReference>
<dbReference type="InterPro" id="IPR043128">
    <property type="entry name" value="Rev_trsase/Diguanyl_cyclase"/>
</dbReference>
<proteinExistence type="predicted"/>
<dbReference type="PANTHER" id="PTHR43155:SF2">
    <property type="entry name" value="CYCLIC DI-GMP PHOSPHODIESTERASE PA4108"/>
    <property type="match status" value="1"/>
</dbReference>
<dbReference type="EMBL" id="QGGL01000006">
    <property type="protein sequence ID" value="PWK13748.1"/>
    <property type="molecule type" value="Genomic_DNA"/>
</dbReference>
<keyword evidence="5" id="KW-1185">Reference proteome</keyword>
<dbReference type="InterPro" id="IPR003607">
    <property type="entry name" value="HD/PDEase_dom"/>
</dbReference>
<keyword evidence="1" id="KW-1133">Transmembrane helix</keyword>
<protein>
    <submittedName>
        <fullName evidence="4">Diguanylate cyclase (GGDEF)-like protein/putative nucleotidyltransferase with HDIG domain</fullName>
    </submittedName>
</protein>
<keyword evidence="1" id="KW-0812">Transmembrane</keyword>
<dbReference type="SMART" id="SM00471">
    <property type="entry name" value="HDc"/>
    <property type="match status" value="1"/>
</dbReference>
<dbReference type="RefSeq" id="WP_109688187.1">
    <property type="nucleotide sequence ID" value="NZ_QGGL01000006.1"/>
</dbReference>
<dbReference type="OrthoDB" id="9759601at2"/>
<dbReference type="SUPFAM" id="SSF55073">
    <property type="entry name" value="Nucleotide cyclase"/>
    <property type="match status" value="1"/>
</dbReference>
<feature type="domain" description="GGDEF" evidence="2">
    <location>
        <begin position="94"/>
        <end position="229"/>
    </location>
</feature>
<evidence type="ECO:0000256" key="1">
    <source>
        <dbReference type="SAM" id="Phobius"/>
    </source>
</evidence>
<comment type="caution">
    <text evidence="4">The sequence shown here is derived from an EMBL/GenBank/DDBJ whole genome shotgun (WGS) entry which is preliminary data.</text>
</comment>